<accession>A0AC35TI66</accession>
<protein>
    <submittedName>
        <fullName evidence="2">RMI1_N domain-containing protein</fullName>
    </submittedName>
</protein>
<proteinExistence type="predicted"/>
<name>A0AC35TI66_9BILA</name>
<dbReference type="Proteomes" id="UP000095286">
    <property type="component" value="Unplaced"/>
</dbReference>
<dbReference type="WBParaSite" id="RSKR_0000086900.1">
    <property type="protein sequence ID" value="RSKR_0000086900.1"/>
    <property type="gene ID" value="RSKR_0000086900"/>
</dbReference>
<sequence>MTANESEVGVISKYFSEKCHIHLRKDWLEECIERVKLTQMNDEASLKLAIFHQICYADFKEIVEKPDKFPYSARPTTGTIHLILQIESVVDIFKGIHETLLLKKGDASSTIMEMFLQENAEEENKNSKMGKPKKETRRLLKLNLTDGKRPFIGLEHRKVEFLNAYMVPGVKIAVSGKTRMQNNTLMLEPMNCYFLGGCATGGLNVKKENEDHRTSKDIATSDFLADDIHMATALSISQYENDVHMETALENTFASGNDVQMTTAISIKDGSAISKKTPNENDDFWSDAIIYGKPKSNQTDEKNLNVFRIPSLPNSGQRNKRRSIPSSKQTFADDTLEFVPYDSSINSPVKKRNRLVEDSALNIQTSTPLCESKKHKPITLFGDCELSAIKDVSVDELFSSPTMVLYDADGTKATSKSSKSVTYNFSDPNDTIDCHILD</sequence>
<organism evidence="1 2">
    <name type="scientific">Rhabditophanes sp. KR3021</name>
    <dbReference type="NCBI Taxonomy" id="114890"/>
    <lineage>
        <taxon>Eukaryota</taxon>
        <taxon>Metazoa</taxon>
        <taxon>Ecdysozoa</taxon>
        <taxon>Nematoda</taxon>
        <taxon>Chromadorea</taxon>
        <taxon>Rhabditida</taxon>
        <taxon>Tylenchina</taxon>
        <taxon>Panagrolaimomorpha</taxon>
        <taxon>Strongyloidoidea</taxon>
        <taxon>Alloionematidae</taxon>
        <taxon>Rhabditophanes</taxon>
    </lineage>
</organism>
<evidence type="ECO:0000313" key="2">
    <source>
        <dbReference type="WBParaSite" id="RSKR_0000086900.1"/>
    </source>
</evidence>
<evidence type="ECO:0000313" key="1">
    <source>
        <dbReference type="Proteomes" id="UP000095286"/>
    </source>
</evidence>
<reference evidence="2" key="1">
    <citation type="submission" date="2016-11" db="UniProtKB">
        <authorList>
            <consortium name="WormBaseParasite"/>
        </authorList>
    </citation>
    <scope>IDENTIFICATION</scope>
    <source>
        <strain evidence="2">KR3021</strain>
    </source>
</reference>